<proteinExistence type="predicted"/>
<organism evidence="1 2">
    <name type="scientific">Neoroseomonas terrae</name>
    <dbReference type="NCBI Taxonomy" id="424799"/>
    <lineage>
        <taxon>Bacteria</taxon>
        <taxon>Pseudomonadati</taxon>
        <taxon>Pseudomonadota</taxon>
        <taxon>Alphaproteobacteria</taxon>
        <taxon>Acetobacterales</taxon>
        <taxon>Acetobacteraceae</taxon>
        <taxon>Neoroseomonas</taxon>
    </lineage>
</organism>
<evidence type="ECO:0000313" key="2">
    <source>
        <dbReference type="Proteomes" id="UP000698752"/>
    </source>
</evidence>
<gene>
    <name evidence="1" type="ORF">GXW78_25585</name>
</gene>
<comment type="caution">
    <text evidence="1">The sequence shown here is derived from an EMBL/GenBank/DDBJ whole genome shotgun (WGS) entry which is preliminary data.</text>
</comment>
<dbReference type="Proteomes" id="UP000698752">
    <property type="component" value="Unassembled WGS sequence"/>
</dbReference>
<reference evidence="2" key="1">
    <citation type="journal article" date="2021" name="Syst. Appl. Microbiol.">
        <title>Roseomonas hellenica sp. nov., isolated from roots of wild-growing Alkanna tinctoria.</title>
        <authorList>
            <person name="Rat A."/>
            <person name="Naranjo H.D."/>
            <person name="Lebbe L."/>
            <person name="Cnockaert M."/>
            <person name="Krigas N."/>
            <person name="Grigoriadou K."/>
            <person name="Maloupa E."/>
            <person name="Willems A."/>
        </authorList>
    </citation>
    <scope>NUCLEOTIDE SEQUENCE [LARGE SCALE GENOMIC DNA]</scope>
    <source>
        <strain evidence="2">LMG 31159</strain>
    </source>
</reference>
<evidence type="ECO:0000313" key="1">
    <source>
        <dbReference type="EMBL" id="MBR0653054.1"/>
    </source>
</evidence>
<keyword evidence="2" id="KW-1185">Reference proteome</keyword>
<dbReference type="EMBL" id="JAAEDI010000039">
    <property type="protein sequence ID" value="MBR0653054.1"/>
    <property type="molecule type" value="Genomic_DNA"/>
</dbReference>
<name>A0ABS5EPW0_9PROT</name>
<sequence length="82" mass="9149">MVRTIERKAANFTPSPAKAYRLGYSRDENPAAAASGESLRQSIHDEYAAWLRAVAERDLTGRDYRFDEALGLPGGIRLVLLR</sequence>
<protein>
    <submittedName>
        <fullName evidence="1">Uncharacterized protein</fullName>
    </submittedName>
</protein>
<accession>A0ABS5EPW0</accession>